<dbReference type="RefSeq" id="WP_211854736.1">
    <property type="nucleotide sequence ID" value="NZ_JAAGBB010000028.1"/>
</dbReference>
<dbReference type="SUPFAM" id="SSF53335">
    <property type="entry name" value="S-adenosyl-L-methionine-dependent methyltransferases"/>
    <property type="match status" value="1"/>
</dbReference>
<evidence type="ECO:0000313" key="5">
    <source>
        <dbReference type="Proteomes" id="UP001196870"/>
    </source>
</evidence>
<dbReference type="PANTHER" id="PTHR30481">
    <property type="entry name" value="DNA ADENINE METHYLASE"/>
    <property type="match status" value="1"/>
</dbReference>
<dbReference type="InterPro" id="IPR012263">
    <property type="entry name" value="M_m6A_EcoRV"/>
</dbReference>
<accession>A0ABS5F354</accession>
<dbReference type="EMBL" id="JAAGBB010000028">
    <property type="protein sequence ID" value="MBR0666958.1"/>
    <property type="molecule type" value="Genomic_DNA"/>
</dbReference>
<dbReference type="Pfam" id="PF02086">
    <property type="entry name" value="MethyltransfD12"/>
    <property type="match status" value="1"/>
</dbReference>
<dbReference type="PIRSF" id="PIRSF000398">
    <property type="entry name" value="M_m6A_EcoRV"/>
    <property type="match status" value="1"/>
</dbReference>
<keyword evidence="3" id="KW-0949">S-adenosyl-L-methionine</keyword>
<gene>
    <name evidence="4" type="ORF">GXW71_21540</name>
</gene>
<sequence>MARTNSPLRYPGGKSCLLELTVELIRLNRLEQGHYAEPYAGGAGLALSLLFGGHVTDIHINDVDPAIWSFWHSVLNNGKEFRELVSNTPVTIEEWRKQREINRAADMSNTLTLGFSTFFLNRTNRSGVVKSGGVIGGLEQDGPYKIDCRFNREDLARRLKRIESYSDRIHLTGLDARKFLSRCQKTLPEKSLLFADPPYFHKGAALYTSFYKAQDHEKVASSITGLELPWVVTYDDIPEIRSIYRGYRQYSFDISYSVQEKRVGTELFIASKGMKVPESLRQRLVQKPQYRAAA</sequence>
<evidence type="ECO:0000313" key="4">
    <source>
        <dbReference type="EMBL" id="MBR0666958.1"/>
    </source>
</evidence>
<name>A0ABS5F354_9PROT</name>
<dbReference type="Proteomes" id="UP001196870">
    <property type="component" value="Unassembled WGS sequence"/>
</dbReference>
<evidence type="ECO:0000256" key="2">
    <source>
        <dbReference type="ARBA" id="ARBA00022679"/>
    </source>
</evidence>
<keyword evidence="2" id="KW-0808">Transferase</keyword>
<dbReference type="PANTHER" id="PTHR30481:SF2">
    <property type="entry name" value="SITE-SPECIFIC DNA-METHYLTRANSFERASE (ADENINE-SPECIFIC)"/>
    <property type="match status" value="1"/>
</dbReference>
<organism evidence="4 5">
    <name type="scientific">Plastoroseomonas hellenica</name>
    <dbReference type="NCBI Taxonomy" id="2687306"/>
    <lineage>
        <taxon>Bacteria</taxon>
        <taxon>Pseudomonadati</taxon>
        <taxon>Pseudomonadota</taxon>
        <taxon>Alphaproteobacteria</taxon>
        <taxon>Acetobacterales</taxon>
        <taxon>Acetobacteraceae</taxon>
        <taxon>Plastoroseomonas</taxon>
    </lineage>
</organism>
<reference evidence="5" key="1">
    <citation type="journal article" date="2021" name="Syst. Appl. Microbiol.">
        <title>Roseomonas hellenica sp. nov., isolated from roots of wild-growing Alkanna tinctoria.</title>
        <authorList>
            <person name="Rat A."/>
            <person name="Naranjo H.D."/>
            <person name="Lebbe L."/>
            <person name="Cnockaert M."/>
            <person name="Krigas N."/>
            <person name="Grigoriadou K."/>
            <person name="Maloupa E."/>
            <person name="Willems A."/>
        </authorList>
    </citation>
    <scope>NUCLEOTIDE SEQUENCE [LARGE SCALE GENOMIC DNA]</scope>
    <source>
        <strain evidence="5">LMG 31523</strain>
    </source>
</reference>
<evidence type="ECO:0000256" key="1">
    <source>
        <dbReference type="ARBA" id="ARBA00022603"/>
    </source>
</evidence>
<comment type="caution">
    <text evidence="4">The sequence shown here is derived from an EMBL/GenBank/DDBJ whole genome shotgun (WGS) entry which is preliminary data.</text>
</comment>
<dbReference type="Gene3D" id="3.40.50.150">
    <property type="entry name" value="Vaccinia Virus protein VP39"/>
    <property type="match status" value="2"/>
</dbReference>
<proteinExistence type="predicted"/>
<keyword evidence="1 4" id="KW-0489">Methyltransferase</keyword>
<keyword evidence="5" id="KW-1185">Reference proteome</keyword>
<dbReference type="GO" id="GO:0032259">
    <property type="term" value="P:methylation"/>
    <property type="evidence" value="ECO:0007669"/>
    <property type="project" value="UniProtKB-KW"/>
</dbReference>
<dbReference type="InterPro" id="IPR029063">
    <property type="entry name" value="SAM-dependent_MTases_sf"/>
</dbReference>
<dbReference type="GO" id="GO:0008168">
    <property type="term" value="F:methyltransferase activity"/>
    <property type="evidence" value="ECO:0007669"/>
    <property type="project" value="UniProtKB-KW"/>
</dbReference>
<evidence type="ECO:0000256" key="3">
    <source>
        <dbReference type="ARBA" id="ARBA00022691"/>
    </source>
</evidence>
<dbReference type="PRINTS" id="PR00505">
    <property type="entry name" value="D12N6MTFRASE"/>
</dbReference>
<protein>
    <submittedName>
        <fullName evidence="4">DNA adenine methylase</fullName>
    </submittedName>
</protein>
<dbReference type="InterPro" id="IPR012327">
    <property type="entry name" value="MeTrfase_D12"/>
</dbReference>